<sequence length="81" mass="9152">MVSVAKDELYRLIEALPEKETPVVKRFLEFLLIQSKNEDQAWLEAELGELPPYDWGPEGPPKGKPVRYETGIGLIIEGGKQ</sequence>
<name>A0A6I5ZXT2_9FIRM</name>
<evidence type="ECO:0008006" key="3">
    <source>
        <dbReference type="Google" id="ProtNLM"/>
    </source>
</evidence>
<protein>
    <recommendedName>
        <fullName evidence="3">DUF2281 domain-containing protein</fullName>
    </recommendedName>
</protein>
<gene>
    <name evidence="1" type="ORF">MGLY_35260</name>
</gene>
<organism evidence="1 2">
    <name type="scientific">Neomoorella glycerini</name>
    <dbReference type="NCBI Taxonomy" id="55779"/>
    <lineage>
        <taxon>Bacteria</taxon>
        <taxon>Bacillati</taxon>
        <taxon>Bacillota</taxon>
        <taxon>Clostridia</taxon>
        <taxon>Neomoorellales</taxon>
        <taxon>Neomoorellaceae</taxon>
        <taxon>Neomoorella</taxon>
    </lineage>
</organism>
<proteinExistence type="predicted"/>
<evidence type="ECO:0000313" key="1">
    <source>
        <dbReference type="EMBL" id="QGP94101.1"/>
    </source>
</evidence>
<dbReference type="Proteomes" id="UP000425916">
    <property type="component" value="Plasmid pMGLY"/>
</dbReference>
<reference evidence="1 2" key="1">
    <citation type="submission" date="2019-11" db="EMBL/GenBank/DDBJ databases">
        <title>Genome sequence of Moorella glycerini DSM11254.</title>
        <authorList>
            <person name="Poehlein A."/>
            <person name="Boeer T."/>
            <person name="Daniel R."/>
        </authorList>
    </citation>
    <scope>NUCLEOTIDE SEQUENCE [LARGE SCALE GENOMIC DNA]</scope>
    <source>
        <strain evidence="1 2">DSM 11254</strain>
        <plasmid evidence="1 2">pMGLY</plasmid>
    </source>
</reference>
<dbReference type="AlphaFoldDB" id="A0A6I5ZXT2"/>
<accession>A0A6I5ZXT2</accession>
<evidence type="ECO:0000313" key="2">
    <source>
        <dbReference type="Proteomes" id="UP000425916"/>
    </source>
</evidence>
<geneLocation type="plasmid" evidence="1 2">
    <name>pMGLY</name>
</geneLocation>
<keyword evidence="2" id="KW-1185">Reference proteome</keyword>
<dbReference type="RefSeq" id="WP_156276619.1">
    <property type="nucleotide sequence ID" value="NZ_CP046245.1"/>
</dbReference>
<dbReference type="EMBL" id="CP046245">
    <property type="protein sequence ID" value="QGP94101.1"/>
    <property type="molecule type" value="Genomic_DNA"/>
</dbReference>
<keyword evidence="1" id="KW-0614">Plasmid</keyword>
<dbReference type="OrthoDB" id="1725439at2"/>